<dbReference type="Pfam" id="PF01699">
    <property type="entry name" value="Na_Ca_ex"/>
    <property type="match status" value="2"/>
</dbReference>
<dbReference type="InterPro" id="IPR004837">
    <property type="entry name" value="NaCa_Exmemb"/>
</dbReference>
<evidence type="ECO:0000313" key="8">
    <source>
        <dbReference type="Proteomes" id="UP000521199"/>
    </source>
</evidence>
<feature type="transmembrane region" description="Helical" evidence="5">
    <location>
        <begin position="254"/>
        <end position="275"/>
    </location>
</feature>
<organism evidence="7 8">
    <name type="scientific">Chiayiivirga flava</name>
    <dbReference type="NCBI Taxonomy" id="659595"/>
    <lineage>
        <taxon>Bacteria</taxon>
        <taxon>Pseudomonadati</taxon>
        <taxon>Pseudomonadota</taxon>
        <taxon>Gammaproteobacteria</taxon>
        <taxon>Lysobacterales</taxon>
        <taxon>Lysobacteraceae</taxon>
        <taxon>Chiayiivirga</taxon>
    </lineage>
</organism>
<evidence type="ECO:0000256" key="3">
    <source>
        <dbReference type="ARBA" id="ARBA00022989"/>
    </source>
</evidence>
<feature type="transmembrane region" description="Helical" evidence="5">
    <location>
        <begin position="56"/>
        <end position="84"/>
    </location>
</feature>
<evidence type="ECO:0000256" key="4">
    <source>
        <dbReference type="ARBA" id="ARBA00023136"/>
    </source>
</evidence>
<dbReference type="Gene3D" id="1.20.1420.30">
    <property type="entry name" value="NCX, central ion-binding region"/>
    <property type="match status" value="1"/>
</dbReference>
<keyword evidence="8" id="KW-1185">Reference proteome</keyword>
<feature type="transmembrane region" description="Helical" evidence="5">
    <location>
        <begin position="311"/>
        <end position="333"/>
    </location>
</feature>
<dbReference type="GO" id="GO:0005262">
    <property type="term" value="F:calcium channel activity"/>
    <property type="evidence" value="ECO:0007669"/>
    <property type="project" value="TreeGrafter"/>
</dbReference>
<dbReference type="PANTHER" id="PTHR10846">
    <property type="entry name" value="SODIUM/POTASSIUM/CALCIUM EXCHANGER"/>
    <property type="match status" value="1"/>
</dbReference>
<evidence type="ECO:0000256" key="1">
    <source>
        <dbReference type="ARBA" id="ARBA00004141"/>
    </source>
</evidence>
<dbReference type="PANTHER" id="PTHR10846:SF8">
    <property type="entry name" value="INNER MEMBRANE PROTEIN YRBG"/>
    <property type="match status" value="1"/>
</dbReference>
<feature type="transmembrane region" description="Helical" evidence="5">
    <location>
        <begin position="91"/>
        <end position="112"/>
    </location>
</feature>
<dbReference type="NCBIfam" id="TIGR00367">
    <property type="entry name" value="calcium/sodium antiporter"/>
    <property type="match status" value="1"/>
</dbReference>
<comment type="subcellular location">
    <subcellularLocation>
        <location evidence="1">Membrane</location>
        <topology evidence="1">Multi-pass membrane protein</topology>
    </subcellularLocation>
</comment>
<evidence type="ECO:0000313" key="7">
    <source>
        <dbReference type="EMBL" id="MBB5208164.1"/>
    </source>
</evidence>
<dbReference type="GO" id="GO:0008273">
    <property type="term" value="F:calcium, potassium:sodium antiporter activity"/>
    <property type="evidence" value="ECO:0007669"/>
    <property type="project" value="TreeGrafter"/>
</dbReference>
<keyword evidence="3 5" id="KW-1133">Transmembrane helix</keyword>
<dbReference type="AlphaFoldDB" id="A0A7W8G0D6"/>
<dbReference type="GO" id="GO:0005886">
    <property type="term" value="C:plasma membrane"/>
    <property type="evidence" value="ECO:0007669"/>
    <property type="project" value="TreeGrafter"/>
</dbReference>
<gene>
    <name evidence="7" type="ORF">HNQ52_001693</name>
</gene>
<protein>
    <submittedName>
        <fullName evidence="7">Cation:H+ antiporter</fullName>
    </submittedName>
</protein>
<proteinExistence type="predicted"/>
<evidence type="ECO:0000259" key="6">
    <source>
        <dbReference type="Pfam" id="PF01699"/>
    </source>
</evidence>
<feature type="transmembrane region" description="Helical" evidence="5">
    <location>
        <begin position="222"/>
        <end position="242"/>
    </location>
</feature>
<feature type="transmembrane region" description="Helical" evidence="5">
    <location>
        <begin position="118"/>
        <end position="134"/>
    </location>
</feature>
<feature type="transmembrane region" description="Helical" evidence="5">
    <location>
        <begin position="287"/>
        <end position="305"/>
    </location>
</feature>
<reference evidence="7 8" key="1">
    <citation type="submission" date="2020-08" db="EMBL/GenBank/DDBJ databases">
        <title>Genomic Encyclopedia of Type Strains, Phase IV (KMG-IV): sequencing the most valuable type-strain genomes for metagenomic binning, comparative biology and taxonomic classification.</title>
        <authorList>
            <person name="Goeker M."/>
        </authorList>
    </citation>
    <scope>NUCLEOTIDE SEQUENCE [LARGE SCALE GENOMIC DNA]</scope>
    <source>
        <strain evidence="7 8">DSM 24163</strain>
    </source>
</reference>
<feature type="domain" description="Sodium/calcium exchanger membrane region" evidence="6">
    <location>
        <begin position="158"/>
        <end position="300"/>
    </location>
</feature>
<keyword evidence="2 5" id="KW-0812">Transmembrane</keyword>
<feature type="transmembrane region" description="Helical" evidence="5">
    <location>
        <begin position="154"/>
        <end position="176"/>
    </location>
</feature>
<feature type="transmembrane region" description="Helical" evidence="5">
    <location>
        <begin position="182"/>
        <end position="201"/>
    </location>
</feature>
<dbReference type="InterPro" id="IPR004481">
    <property type="entry name" value="K/Na/Ca-exchanger"/>
</dbReference>
<accession>A0A7W8G0D6</accession>
<comment type="caution">
    <text evidence="7">The sequence shown here is derived from an EMBL/GenBank/DDBJ whole genome shotgun (WGS) entry which is preliminary data.</text>
</comment>
<evidence type="ECO:0000256" key="2">
    <source>
        <dbReference type="ARBA" id="ARBA00022692"/>
    </source>
</evidence>
<feature type="transmembrane region" description="Helical" evidence="5">
    <location>
        <begin position="17"/>
        <end position="36"/>
    </location>
</feature>
<dbReference type="Proteomes" id="UP000521199">
    <property type="component" value="Unassembled WGS sequence"/>
</dbReference>
<evidence type="ECO:0000256" key="5">
    <source>
        <dbReference type="SAM" id="Phobius"/>
    </source>
</evidence>
<dbReference type="InterPro" id="IPR044880">
    <property type="entry name" value="NCX_ion-bd_dom_sf"/>
</dbReference>
<dbReference type="EMBL" id="JACHHP010000002">
    <property type="protein sequence ID" value="MBB5208164.1"/>
    <property type="molecule type" value="Genomic_DNA"/>
</dbReference>
<sequence length="349" mass="36136">MLLLVGAEALIRGASRLALAVGLSPLVIGLTVVAFGTSTPELAITVDAAVRGAPDIALGNVVGSNIANVLLILGLTAMIAPLIVNRQLIRVDVPVMIAVSLGVCAMALDGVIARWEGTLLIACAVVYTVALVRIGRRRTKGAIGGEAPPPPGTWWVNLLFMAAGLALLVLGAQLLVQAAVSIATGLGVGELVIGLTVVAVGTSLPEIATSMLAAIRGEREMAVGNIVGSNIFNLLLVLGISAGVAPDGVPVSDAAIRFDLPVMAAVAFACLPIFFTGHCIARWEGTLFFGFYLAYMAYLLLQAAHHDALPTFSMAMFAFVLPLTFITLAVVTLRAYRLQSRPSFGNDAS</sequence>
<feature type="domain" description="Sodium/calcium exchanger membrane region" evidence="6">
    <location>
        <begin position="2"/>
        <end position="131"/>
    </location>
</feature>
<dbReference type="GO" id="GO:0006874">
    <property type="term" value="P:intracellular calcium ion homeostasis"/>
    <property type="evidence" value="ECO:0007669"/>
    <property type="project" value="TreeGrafter"/>
</dbReference>
<keyword evidence="4 5" id="KW-0472">Membrane</keyword>
<name>A0A7W8G0D6_9GAMM</name>